<organism evidence="7 8">
    <name type="scientific">Mytilus galloprovincialis</name>
    <name type="common">Mediterranean mussel</name>
    <dbReference type="NCBI Taxonomy" id="29158"/>
    <lineage>
        <taxon>Eukaryota</taxon>
        <taxon>Metazoa</taxon>
        <taxon>Spiralia</taxon>
        <taxon>Lophotrochozoa</taxon>
        <taxon>Mollusca</taxon>
        <taxon>Bivalvia</taxon>
        <taxon>Autobranchia</taxon>
        <taxon>Pteriomorphia</taxon>
        <taxon>Mytilida</taxon>
        <taxon>Mytiloidea</taxon>
        <taxon>Mytilidae</taxon>
        <taxon>Mytilinae</taxon>
        <taxon>Mytilus</taxon>
    </lineage>
</organism>
<keyword evidence="5" id="KW-0812">Transmembrane</keyword>
<protein>
    <recommendedName>
        <fullName evidence="6">BZIP domain-containing protein</fullName>
    </recommendedName>
</protein>
<evidence type="ECO:0000256" key="3">
    <source>
        <dbReference type="ARBA" id="ARBA00023163"/>
    </source>
</evidence>
<dbReference type="InterPro" id="IPR000837">
    <property type="entry name" value="AP-1"/>
</dbReference>
<evidence type="ECO:0000256" key="5">
    <source>
        <dbReference type="SAM" id="Phobius"/>
    </source>
</evidence>
<comment type="caution">
    <text evidence="7">The sequence shown here is derived from an EMBL/GenBank/DDBJ whole genome shotgun (WGS) entry which is preliminary data.</text>
</comment>
<feature type="transmembrane region" description="Helical" evidence="5">
    <location>
        <begin position="208"/>
        <end position="229"/>
    </location>
</feature>
<evidence type="ECO:0000256" key="4">
    <source>
        <dbReference type="SAM" id="Coils"/>
    </source>
</evidence>
<gene>
    <name evidence="7" type="ORF">AM593_06560</name>
</gene>
<feature type="domain" description="BZIP" evidence="6">
    <location>
        <begin position="123"/>
        <end position="184"/>
    </location>
</feature>
<dbReference type="PANTHER" id="PTHR23351:SF24">
    <property type="entry name" value="ACTIVATING TRANSCRIPTION FACTOR 3-RELATED"/>
    <property type="match status" value="1"/>
</dbReference>
<dbReference type="Proteomes" id="UP000266721">
    <property type="component" value="Unassembled WGS sequence"/>
</dbReference>
<dbReference type="PROSITE" id="PS00036">
    <property type="entry name" value="BZIP_BASIC"/>
    <property type="match status" value="1"/>
</dbReference>
<sequence length="271" mass="31642">MRKKVTLYKFGISARDKYHIMLYFECLSRFENTYDGESNPYKRLFTSMKVPTDIEKAKTKNEEEERMVNTIQQCLEDESCLPLIKEEIKLKIQCKRVESGKEELKVEQRRRVQYLLTEEEVFKRNRRKEQNRRSAVRTRARQKTRIAELEKDVNSLEEDQCSLEQTIDSLKTELQNLDNMLKIHKCSQVKLLSSCGSSIQLLPTGNNLAILGGITVYLFISNLGLGFPFKRENSTFCKLNIIVVRHKNKTQPKINVVKIWSSPVDRSNGLN</sequence>
<dbReference type="SUPFAM" id="SSF57959">
    <property type="entry name" value="Leucine zipper domain"/>
    <property type="match status" value="1"/>
</dbReference>
<name>A0A3L5TUX8_MYTGA</name>
<keyword evidence="3" id="KW-0804">Transcription</keyword>
<reference evidence="7 8" key="1">
    <citation type="journal article" date="2016" name="PLoS ONE">
        <title>A First Insight into the Genome of the Filter-Feeder Mussel Mytilus galloprovincialis.</title>
        <authorList>
            <person name="Murgarella M."/>
            <person name="Puiu D."/>
            <person name="Novoa B."/>
            <person name="Figueras A."/>
            <person name="Posada D."/>
            <person name="Canchaya C."/>
        </authorList>
    </citation>
    <scope>NUCLEOTIDE SEQUENCE [LARGE SCALE GENOMIC DNA]</scope>
    <source>
        <tissue evidence="7">Muscle</tissue>
    </source>
</reference>
<dbReference type="GO" id="GO:0000978">
    <property type="term" value="F:RNA polymerase II cis-regulatory region sequence-specific DNA binding"/>
    <property type="evidence" value="ECO:0007669"/>
    <property type="project" value="TreeGrafter"/>
</dbReference>
<dbReference type="PROSITE" id="PS50217">
    <property type="entry name" value="BZIP"/>
    <property type="match status" value="1"/>
</dbReference>
<dbReference type="GO" id="GO:0005634">
    <property type="term" value="C:nucleus"/>
    <property type="evidence" value="ECO:0007669"/>
    <property type="project" value="TreeGrafter"/>
</dbReference>
<keyword evidence="5" id="KW-0472">Membrane</keyword>
<dbReference type="SMART" id="SM00338">
    <property type="entry name" value="BRLZ"/>
    <property type="match status" value="1"/>
</dbReference>
<dbReference type="AlphaFoldDB" id="A0A3L5TUX8"/>
<keyword evidence="5" id="KW-1133">Transmembrane helix</keyword>
<evidence type="ECO:0000256" key="1">
    <source>
        <dbReference type="ARBA" id="ARBA00023015"/>
    </source>
</evidence>
<feature type="non-terminal residue" evidence="7">
    <location>
        <position position="1"/>
    </location>
</feature>
<accession>A0A3L5TUX8</accession>
<dbReference type="SMR" id="A0A3L5TUX8"/>
<keyword evidence="2" id="KW-0238">DNA-binding</keyword>
<dbReference type="Gene3D" id="1.20.5.170">
    <property type="match status" value="1"/>
</dbReference>
<dbReference type="GO" id="GO:0000981">
    <property type="term" value="F:DNA-binding transcription factor activity, RNA polymerase II-specific"/>
    <property type="evidence" value="ECO:0007669"/>
    <property type="project" value="TreeGrafter"/>
</dbReference>
<evidence type="ECO:0000313" key="7">
    <source>
        <dbReference type="EMBL" id="OPL33734.1"/>
    </source>
</evidence>
<keyword evidence="1" id="KW-0805">Transcription regulation</keyword>
<evidence type="ECO:0000259" key="6">
    <source>
        <dbReference type="PROSITE" id="PS50217"/>
    </source>
</evidence>
<evidence type="ECO:0000256" key="2">
    <source>
        <dbReference type="ARBA" id="ARBA00023125"/>
    </source>
</evidence>
<dbReference type="InterPro" id="IPR004827">
    <property type="entry name" value="bZIP"/>
</dbReference>
<feature type="coiled-coil region" evidence="4">
    <location>
        <begin position="132"/>
        <end position="187"/>
    </location>
</feature>
<keyword evidence="8" id="KW-1185">Reference proteome</keyword>
<dbReference type="EMBL" id="KV581722">
    <property type="protein sequence ID" value="OPL33734.1"/>
    <property type="molecule type" value="Genomic_DNA"/>
</dbReference>
<evidence type="ECO:0000313" key="8">
    <source>
        <dbReference type="Proteomes" id="UP000266721"/>
    </source>
</evidence>
<proteinExistence type="predicted"/>
<dbReference type="PANTHER" id="PTHR23351">
    <property type="entry name" value="FOS TRANSCRIPTION FACTOR-RELATED"/>
    <property type="match status" value="1"/>
</dbReference>
<dbReference type="InterPro" id="IPR046347">
    <property type="entry name" value="bZIP_sf"/>
</dbReference>
<keyword evidence="4" id="KW-0175">Coiled coil</keyword>
<dbReference type="Pfam" id="PF00170">
    <property type="entry name" value="bZIP_1"/>
    <property type="match status" value="1"/>
</dbReference>